<proteinExistence type="inferred from homology"/>
<keyword evidence="3" id="KW-0547">Nucleotide-binding</keyword>
<keyword evidence="4 7" id="KW-0067">ATP-binding</keyword>
<dbReference type="PROSITE" id="PS50893">
    <property type="entry name" value="ABC_TRANSPORTER_2"/>
    <property type="match status" value="2"/>
</dbReference>
<dbReference type="SUPFAM" id="SSF52540">
    <property type="entry name" value="P-loop containing nucleoside triphosphate hydrolases"/>
    <property type="match status" value="2"/>
</dbReference>
<feature type="domain" description="ABC transporter" evidence="6">
    <location>
        <begin position="9"/>
        <end position="236"/>
    </location>
</feature>
<dbReference type="RefSeq" id="WP_244728430.1">
    <property type="nucleotide sequence ID" value="NZ_CP095045.1"/>
</dbReference>
<dbReference type="EMBL" id="CP095045">
    <property type="protein sequence ID" value="UOQ57628.1"/>
    <property type="molecule type" value="Genomic_DNA"/>
</dbReference>
<keyword evidence="2" id="KW-0813">Transport</keyword>
<evidence type="ECO:0000256" key="2">
    <source>
        <dbReference type="ARBA" id="ARBA00022448"/>
    </source>
</evidence>
<evidence type="ECO:0000256" key="3">
    <source>
        <dbReference type="ARBA" id="ARBA00022741"/>
    </source>
</evidence>
<feature type="region of interest" description="Disordered" evidence="5">
    <location>
        <begin position="269"/>
        <end position="317"/>
    </location>
</feature>
<dbReference type="InterPro" id="IPR003593">
    <property type="entry name" value="AAA+_ATPase"/>
</dbReference>
<dbReference type="InterPro" id="IPR003439">
    <property type="entry name" value="ABC_transporter-like_ATP-bd"/>
</dbReference>
<sequence>MAEGGGAVLVLSGAGFRYHDAETPALAGIDLAIGRGEMIAVLGPQGSGTSTLCRLAAGLLAERGIASGELRRAPSPGAAVAMLGDDPEAQITGMTSFVDDELRLPTRLAGDRRAVDVAGALAALGAARLRGRRLDALSGGERQLVALAGLTTLDPGLLVLDQPGLSLDPGSRVRLGGALARFRARGGAVLLAGHQHDELSAAADRVLFLEEGRPVREVAPPALAPAAGDALLAAHGVWSTLEVPVPASAPVPAPERSADRDAVPAVGRDAAPVVDPDAVPVADPDAVPAGEPPGRDRSDGEPEMRPEGDRRASAPPDPVALLELRGLSIARGGATIVPPLALRLGAGEILAVIGANGAGKSTLLRGIAGLLGRDAAVAGEVLVGAGDAAIPLQGLPAYRRAGRVAWVGQDPSAQLSAATVRGELERAAPLPRHRRADRARLRAERAAEVDALLDRTGLAALADAHPSDLQPAQRKELVIASALLLAPRVLLLDEPTLGRDLPAMRRLERILRAFVEAGGAVILTTHDLRWADAIADRTLRLGA</sequence>
<evidence type="ECO:0000313" key="8">
    <source>
        <dbReference type="Proteomes" id="UP000831786"/>
    </source>
</evidence>
<evidence type="ECO:0000256" key="1">
    <source>
        <dbReference type="ARBA" id="ARBA00005417"/>
    </source>
</evidence>
<keyword evidence="8" id="KW-1185">Reference proteome</keyword>
<feature type="compositionally biased region" description="Basic and acidic residues" evidence="5">
    <location>
        <begin position="293"/>
        <end position="312"/>
    </location>
</feature>
<feature type="compositionally biased region" description="Low complexity" evidence="5">
    <location>
        <begin position="269"/>
        <end position="289"/>
    </location>
</feature>
<comment type="similarity">
    <text evidence="1">Belongs to the ABC transporter superfamily.</text>
</comment>
<dbReference type="Proteomes" id="UP000831786">
    <property type="component" value="Chromosome"/>
</dbReference>
<reference evidence="7 8" key="1">
    <citation type="submission" date="2022-04" db="EMBL/GenBank/DDBJ databases">
        <title>Leucobacter sp. isolated from rhizosphere of garlic.</title>
        <authorList>
            <person name="Won M."/>
            <person name="Lee C.-M."/>
            <person name="Woen H.-Y."/>
            <person name="Kwon S.-W."/>
        </authorList>
    </citation>
    <scope>NUCLEOTIDE SEQUENCE [LARGE SCALE GENOMIC DNA]</scope>
    <source>
        <strain evidence="7 8">H21R-40</strain>
    </source>
</reference>
<dbReference type="Gene3D" id="3.40.50.300">
    <property type="entry name" value="P-loop containing nucleotide triphosphate hydrolases"/>
    <property type="match status" value="2"/>
</dbReference>
<organism evidence="7 8">
    <name type="scientific">Leucobacter allii</name>
    <dbReference type="NCBI Taxonomy" id="2932247"/>
    <lineage>
        <taxon>Bacteria</taxon>
        <taxon>Bacillati</taxon>
        <taxon>Actinomycetota</taxon>
        <taxon>Actinomycetes</taxon>
        <taxon>Micrococcales</taxon>
        <taxon>Microbacteriaceae</taxon>
        <taxon>Leucobacter</taxon>
    </lineage>
</organism>
<protein>
    <submittedName>
        <fullName evidence="7">ATP-binding cassette domain-containing protein</fullName>
    </submittedName>
</protein>
<dbReference type="GO" id="GO:0005524">
    <property type="term" value="F:ATP binding"/>
    <property type="evidence" value="ECO:0007669"/>
    <property type="project" value="UniProtKB-KW"/>
</dbReference>
<gene>
    <name evidence="7" type="ORF">MUN78_01945</name>
</gene>
<dbReference type="InterPro" id="IPR017871">
    <property type="entry name" value="ABC_transporter-like_CS"/>
</dbReference>
<name>A0ABY4FMW2_9MICO</name>
<dbReference type="InterPro" id="IPR027417">
    <property type="entry name" value="P-loop_NTPase"/>
</dbReference>
<evidence type="ECO:0000259" key="6">
    <source>
        <dbReference type="PROSITE" id="PS50893"/>
    </source>
</evidence>
<dbReference type="Pfam" id="PF00005">
    <property type="entry name" value="ABC_tran"/>
    <property type="match status" value="2"/>
</dbReference>
<dbReference type="PANTHER" id="PTHR43553:SF24">
    <property type="entry name" value="ENERGY-COUPLING FACTOR TRANSPORTER ATP-BINDING PROTEIN ECFA1"/>
    <property type="match status" value="1"/>
</dbReference>
<feature type="domain" description="ABC transporter" evidence="6">
    <location>
        <begin position="322"/>
        <end position="543"/>
    </location>
</feature>
<dbReference type="SMART" id="SM00382">
    <property type="entry name" value="AAA"/>
    <property type="match status" value="2"/>
</dbReference>
<evidence type="ECO:0000256" key="4">
    <source>
        <dbReference type="ARBA" id="ARBA00022840"/>
    </source>
</evidence>
<evidence type="ECO:0000256" key="5">
    <source>
        <dbReference type="SAM" id="MobiDB-lite"/>
    </source>
</evidence>
<evidence type="ECO:0000313" key="7">
    <source>
        <dbReference type="EMBL" id="UOQ57628.1"/>
    </source>
</evidence>
<accession>A0ABY4FMW2</accession>
<dbReference type="PANTHER" id="PTHR43553">
    <property type="entry name" value="HEAVY METAL TRANSPORTER"/>
    <property type="match status" value="1"/>
</dbReference>
<dbReference type="PROSITE" id="PS00211">
    <property type="entry name" value="ABC_TRANSPORTER_1"/>
    <property type="match status" value="1"/>
</dbReference>
<dbReference type="InterPro" id="IPR050095">
    <property type="entry name" value="ECF_ABC_transporter_ATP-bd"/>
</dbReference>